<keyword evidence="2" id="KW-0479">Metal-binding</keyword>
<reference evidence="9" key="1">
    <citation type="submission" date="2023-07" db="EMBL/GenBank/DDBJ databases">
        <title>Description of three actinobacteria isolated from air of manufacturing shop in a pharmaceutical factory.</title>
        <authorList>
            <person name="Zhang D.-F."/>
        </authorList>
    </citation>
    <scope>NUCLEOTIDE SEQUENCE [LARGE SCALE GENOMIC DNA]</scope>
    <source>
        <strain evidence="9">CCTCC AB 207010</strain>
    </source>
</reference>
<keyword evidence="9" id="KW-1185">Reference proteome</keyword>
<dbReference type="Pfam" id="PF24877">
    <property type="entry name" value="ILV_EDD_C"/>
    <property type="match status" value="1"/>
</dbReference>
<dbReference type="SUPFAM" id="SSF143975">
    <property type="entry name" value="IlvD/EDD N-terminal domain-like"/>
    <property type="match status" value="1"/>
</dbReference>
<dbReference type="Proteomes" id="UP001260872">
    <property type="component" value="Unassembled WGS sequence"/>
</dbReference>
<accession>A0ABU1FPN4</accession>
<dbReference type="InterPro" id="IPR042096">
    <property type="entry name" value="Dihydro-acid_dehy_C"/>
</dbReference>
<evidence type="ECO:0000259" key="7">
    <source>
        <dbReference type="Pfam" id="PF24877"/>
    </source>
</evidence>
<keyword evidence="3" id="KW-0411">Iron-sulfur</keyword>
<organism evidence="8 9">
    <name type="scientific">Nesterenkonia flava</name>
    <dbReference type="NCBI Taxonomy" id="469799"/>
    <lineage>
        <taxon>Bacteria</taxon>
        <taxon>Bacillati</taxon>
        <taxon>Actinomycetota</taxon>
        <taxon>Actinomycetes</taxon>
        <taxon>Micrococcales</taxon>
        <taxon>Micrococcaceae</taxon>
        <taxon>Nesterenkonia</taxon>
    </lineage>
</organism>
<dbReference type="GO" id="GO:0004160">
    <property type="term" value="F:dihydroxy-acid dehydratase activity"/>
    <property type="evidence" value="ECO:0007669"/>
    <property type="project" value="UniProtKB-EC"/>
</dbReference>
<evidence type="ECO:0000256" key="4">
    <source>
        <dbReference type="ARBA" id="ARBA00023239"/>
    </source>
</evidence>
<name>A0ABU1FPN4_9MICC</name>
<dbReference type="InterPro" id="IPR056740">
    <property type="entry name" value="ILV_EDD_C"/>
</dbReference>
<dbReference type="RefSeq" id="WP_310535992.1">
    <property type="nucleotide sequence ID" value="NZ_BAAAOC010000008.1"/>
</dbReference>
<dbReference type="EMBL" id="JAVKGT010000001">
    <property type="protein sequence ID" value="MDR5710601.1"/>
    <property type="molecule type" value="Genomic_DNA"/>
</dbReference>
<evidence type="ECO:0000256" key="5">
    <source>
        <dbReference type="ARBA" id="ARBA00023304"/>
    </source>
</evidence>
<dbReference type="Pfam" id="PF00920">
    <property type="entry name" value="ILVD_EDD_N"/>
    <property type="match status" value="1"/>
</dbReference>
<dbReference type="PROSITE" id="PS00886">
    <property type="entry name" value="ILVD_EDD_1"/>
    <property type="match status" value="1"/>
</dbReference>
<proteinExistence type="inferred from homology"/>
<gene>
    <name evidence="8" type="ORF">RH857_00390</name>
</gene>
<keyword evidence="2" id="KW-0408">Iron</keyword>
<evidence type="ECO:0000256" key="1">
    <source>
        <dbReference type="ARBA" id="ARBA00006486"/>
    </source>
</evidence>
<evidence type="ECO:0000256" key="3">
    <source>
        <dbReference type="ARBA" id="ARBA00023014"/>
    </source>
</evidence>
<sequence>MTSRPPSSLRSNFGPHHAKTVTRRAQWVTLGINPEDMERPKVAIVNTSNDLAACFAHLDDIVAVIKQQAYDAGLLPFEIRTTAPSDFITSAGKGGRYVLSSRDLIVNDIEVMVEGAQLDAMICLSSCDKTTPAHLMAAGRLDIPTVIIPCGYQRSGLAEGGDADVEEVFFNAALEALDGEISQKVVQQADRAILGPGVCSGLATANSMHMVAEALGMAVPGAAPVKANSPRMWDAVARSVDALTRAVEQDLRPRQIITEASVTTAARLMLAVGGSNNTIKHLQAVAVETGLSLDVWETYRRLGRQTPTLCSIRPNGNHLVEDLEASGGAATVLKELLPLIDGAAMTITGATLAENLKTAPGADGTVIRPLEAPLSRTPAIVVVKGSLVPEGAVVKRPIPDPGPYQFTGPARIYHSREEGIDAIGRDEIQPGDVVVIRGLGVRGGPAMGMVSAFIFALDGRGLSDQVAVISDGQLSGLVNRGIVVGEASPEAAADGPLGRLRNGDQIHIDLTTGTVDVLVDPEEL</sequence>
<dbReference type="SUPFAM" id="SSF52016">
    <property type="entry name" value="LeuD/IlvD-like"/>
    <property type="match status" value="1"/>
</dbReference>
<evidence type="ECO:0000313" key="9">
    <source>
        <dbReference type="Proteomes" id="UP001260872"/>
    </source>
</evidence>
<keyword evidence="2" id="KW-0001">2Fe-2S</keyword>
<dbReference type="InterPro" id="IPR020558">
    <property type="entry name" value="DiOHA_6PGluconate_deHydtase_CS"/>
</dbReference>
<feature type="domain" description="Dihydroxy-acid/6-phosphogluconate dehydratase N-terminal" evidence="6">
    <location>
        <begin position="39"/>
        <end position="355"/>
    </location>
</feature>
<dbReference type="PANTHER" id="PTHR43661:SF3">
    <property type="entry name" value="D-XYLONATE DEHYDRATASE YAGF-RELATED"/>
    <property type="match status" value="1"/>
</dbReference>
<dbReference type="Gene3D" id="3.50.30.80">
    <property type="entry name" value="IlvD/EDD C-terminal domain-like"/>
    <property type="match status" value="1"/>
</dbReference>
<comment type="caution">
    <text evidence="8">The sequence shown here is derived from an EMBL/GenBank/DDBJ whole genome shotgun (WGS) entry which is preliminary data.</text>
</comment>
<dbReference type="PANTHER" id="PTHR43661">
    <property type="entry name" value="D-XYLONATE DEHYDRATASE"/>
    <property type="match status" value="1"/>
</dbReference>
<dbReference type="EC" id="4.2.1.9" evidence="8"/>
<evidence type="ECO:0000256" key="2">
    <source>
        <dbReference type="ARBA" id="ARBA00022714"/>
    </source>
</evidence>
<evidence type="ECO:0000313" key="8">
    <source>
        <dbReference type="EMBL" id="MDR5710601.1"/>
    </source>
</evidence>
<dbReference type="InterPro" id="IPR000581">
    <property type="entry name" value="ILV_EDD_N"/>
</dbReference>
<keyword evidence="5" id="KW-0028">Amino-acid biosynthesis</keyword>
<protein>
    <submittedName>
        <fullName evidence="8">Dihydroxy-acid dehydratase</fullName>
        <ecNumber evidence="8">4.2.1.9</ecNumber>
    </submittedName>
</protein>
<comment type="similarity">
    <text evidence="1">Belongs to the IlvD/Edd family.</text>
</comment>
<feature type="domain" description="Dihydroxy-acid/6-phosphogluconate dehydratase C-terminal" evidence="7">
    <location>
        <begin position="366"/>
        <end position="524"/>
    </location>
</feature>
<dbReference type="InterPro" id="IPR037237">
    <property type="entry name" value="IlvD/EDD_N"/>
</dbReference>
<keyword evidence="5" id="KW-0100">Branched-chain amino acid biosynthesis</keyword>
<evidence type="ECO:0000259" key="6">
    <source>
        <dbReference type="Pfam" id="PF00920"/>
    </source>
</evidence>
<keyword evidence="4 8" id="KW-0456">Lyase</keyword>